<dbReference type="Pfam" id="PF04545">
    <property type="entry name" value="Sigma70_r4"/>
    <property type="match status" value="1"/>
</dbReference>
<evidence type="ECO:0000259" key="2">
    <source>
        <dbReference type="Pfam" id="PF04545"/>
    </source>
</evidence>
<dbReference type="GO" id="GO:0006352">
    <property type="term" value="P:DNA-templated transcription initiation"/>
    <property type="evidence" value="ECO:0007669"/>
    <property type="project" value="InterPro"/>
</dbReference>
<dbReference type="InterPro" id="IPR036388">
    <property type="entry name" value="WH-like_DNA-bd_sf"/>
</dbReference>
<evidence type="ECO:0000313" key="4">
    <source>
        <dbReference type="Proteomes" id="UP001299265"/>
    </source>
</evidence>
<organism evidence="3 4">
    <name type="scientific">Lientehia hominis</name>
    <dbReference type="NCBI Taxonomy" id="2897778"/>
    <lineage>
        <taxon>Bacteria</taxon>
        <taxon>Bacillati</taxon>
        <taxon>Bacillota</taxon>
        <taxon>Clostridia</taxon>
        <taxon>Lachnospirales</taxon>
        <taxon>Lachnospiraceae</taxon>
        <taxon>Lientehia</taxon>
    </lineage>
</organism>
<comment type="caution">
    <text evidence="3">The sequence shown here is derived from an EMBL/GenBank/DDBJ whole genome shotgun (WGS) entry which is preliminary data.</text>
</comment>
<feature type="domain" description="RNA polymerase sigma-70 region 4" evidence="2">
    <location>
        <begin position="101"/>
        <end position="133"/>
    </location>
</feature>
<reference evidence="3 4" key="1">
    <citation type="submission" date="2021-11" db="EMBL/GenBank/DDBJ databases">
        <title>Lacrimispora sp. nov. NSJ-141 isolated from human feces.</title>
        <authorList>
            <person name="Abdugheni R."/>
        </authorList>
    </citation>
    <scope>NUCLEOTIDE SEQUENCE [LARGE SCALE GENOMIC DNA]</scope>
    <source>
        <strain evidence="3 4">NSJ-141</strain>
    </source>
</reference>
<feature type="coiled-coil region" evidence="1">
    <location>
        <begin position="64"/>
        <end position="91"/>
    </location>
</feature>
<evidence type="ECO:0000256" key="1">
    <source>
        <dbReference type="SAM" id="Coils"/>
    </source>
</evidence>
<name>A0AAP2W8Y7_9FIRM</name>
<protein>
    <submittedName>
        <fullName evidence="3">Sigma-70 family RNA polymerase sigma factor</fullName>
    </submittedName>
</protein>
<sequence length="138" mass="16575">MDRDQLKNYKPLKRELKMLDKVLEKLYNRRGDIPTVMGKVMSSSKDFPYIETHITVEMEAPKEADELGRKIREKEERKEEVRREIRAVEEFIEGMPEGEYKRIFELCFLEGMKQDEIADIMNYSRARISQKVNEYLQH</sequence>
<dbReference type="EMBL" id="JAJNOR010000005">
    <property type="protein sequence ID" value="MCD2492745.1"/>
    <property type="molecule type" value="Genomic_DNA"/>
</dbReference>
<proteinExistence type="predicted"/>
<dbReference type="InterPro" id="IPR013324">
    <property type="entry name" value="RNA_pol_sigma_r3/r4-like"/>
</dbReference>
<accession>A0AAP2W8Y7</accession>
<keyword evidence="4" id="KW-1185">Reference proteome</keyword>
<dbReference type="RefSeq" id="WP_231062631.1">
    <property type="nucleotide sequence ID" value="NZ_JAJNOR010000005.1"/>
</dbReference>
<keyword evidence="1" id="KW-0175">Coiled coil</keyword>
<dbReference type="GO" id="GO:0003700">
    <property type="term" value="F:DNA-binding transcription factor activity"/>
    <property type="evidence" value="ECO:0007669"/>
    <property type="project" value="InterPro"/>
</dbReference>
<evidence type="ECO:0000313" key="3">
    <source>
        <dbReference type="EMBL" id="MCD2492745.1"/>
    </source>
</evidence>
<dbReference type="AlphaFoldDB" id="A0AAP2W8Y7"/>
<dbReference type="Gene3D" id="1.10.10.10">
    <property type="entry name" value="Winged helix-like DNA-binding domain superfamily/Winged helix DNA-binding domain"/>
    <property type="match status" value="1"/>
</dbReference>
<dbReference type="InterPro" id="IPR007630">
    <property type="entry name" value="RNA_pol_sigma70_r4"/>
</dbReference>
<dbReference type="Proteomes" id="UP001299265">
    <property type="component" value="Unassembled WGS sequence"/>
</dbReference>
<gene>
    <name evidence="3" type="ORF">LQE92_08900</name>
</gene>
<dbReference type="SUPFAM" id="SSF88659">
    <property type="entry name" value="Sigma3 and sigma4 domains of RNA polymerase sigma factors"/>
    <property type="match status" value="1"/>
</dbReference>